<sequence>IKYSSGVEVNFGNELTPTQVKDQPVVDWPADNNSYYTLLMTDPDVPSRTDPNLSEGKHWIVINIPGADVSKGQTLVEYMGSGPFKGTGFHRYIFVVYKQTDIINTNEKVISKLTVEGRMLWKIKDFAKQYNLGQPIAANFYQAQFDEWVPIFLKQIGLDPDSFKS</sequence>
<dbReference type="EMBL" id="OC950084">
    <property type="protein sequence ID" value="CAD7663933.1"/>
    <property type="molecule type" value="Genomic_DNA"/>
</dbReference>
<dbReference type="Gene3D" id="3.90.280.10">
    <property type="entry name" value="PEBP-like"/>
    <property type="match status" value="1"/>
</dbReference>
<evidence type="ECO:0008006" key="4">
    <source>
        <dbReference type="Google" id="ProtNLM"/>
    </source>
</evidence>
<dbReference type="AlphaFoldDB" id="A0A7R9R0B5"/>
<comment type="similarity">
    <text evidence="1">Belongs to the phosphatidylethanolamine-binding protein family.</text>
</comment>
<keyword evidence="3" id="KW-1185">Reference proteome</keyword>
<dbReference type="PANTHER" id="PTHR11362">
    <property type="entry name" value="PHOSPHATIDYLETHANOLAMINE-BINDING PROTEIN"/>
    <property type="match status" value="1"/>
</dbReference>
<dbReference type="EMBL" id="CAJPVJ010035259">
    <property type="protein sequence ID" value="CAG2181070.1"/>
    <property type="molecule type" value="Genomic_DNA"/>
</dbReference>
<dbReference type="PANTHER" id="PTHR11362:SF82">
    <property type="entry name" value="PHOSPHATIDYLETHANOLAMINE-BINDING PROTEIN 4"/>
    <property type="match status" value="1"/>
</dbReference>
<dbReference type="InterPro" id="IPR036610">
    <property type="entry name" value="PEBP-like_sf"/>
</dbReference>
<proteinExistence type="inferred from homology"/>
<feature type="non-terminal residue" evidence="2">
    <location>
        <position position="1"/>
    </location>
</feature>
<dbReference type="CDD" id="cd00866">
    <property type="entry name" value="PEBP_euk"/>
    <property type="match status" value="1"/>
</dbReference>
<evidence type="ECO:0000313" key="3">
    <source>
        <dbReference type="Proteomes" id="UP000728032"/>
    </source>
</evidence>
<dbReference type="Pfam" id="PF01161">
    <property type="entry name" value="PBP"/>
    <property type="match status" value="1"/>
</dbReference>
<gene>
    <name evidence="2" type="ORF">ONB1V03_LOCUS20491</name>
</gene>
<dbReference type="SUPFAM" id="SSF49777">
    <property type="entry name" value="PEBP-like"/>
    <property type="match status" value="1"/>
</dbReference>
<dbReference type="OrthoDB" id="2506647at2759"/>
<name>A0A7R9R0B5_9ACAR</name>
<dbReference type="Proteomes" id="UP000728032">
    <property type="component" value="Unassembled WGS sequence"/>
</dbReference>
<dbReference type="InterPro" id="IPR008914">
    <property type="entry name" value="PEBP"/>
</dbReference>
<evidence type="ECO:0000313" key="2">
    <source>
        <dbReference type="EMBL" id="CAD7663933.1"/>
    </source>
</evidence>
<evidence type="ECO:0000256" key="1">
    <source>
        <dbReference type="ARBA" id="ARBA00007091"/>
    </source>
</evidence>
<organism evidence="2">
    <name type="scientific">Oppiella nova</name>
    <dbReference type="NCBI Taxonomy" id="334625"/>
    <lineage>
        <taxon>Eukaryota</taxon>
        <taxon>Metazoa</taxon>
        <taxon>Ecdysozoa</taxon>
        <taxon>Arthropoda</taxon>
        <taxon>Chelicerata</taxon>
        <taxon>Arachnida</taxon>
        <taxon>Acari</taxon>
        <taxon>Acariformes</taxon>
        <taxon>Sarcoptiformes</taxon>
        <taxon>Oribatida</taxon>
        <taxon>Brachypylina</taxon>
        <taxon>Oppioidea</taxon>
        <taxon>Oppiidae</taxon>
        <taxon>Oppiella</taxon>
    </lineage>
</organism>
<dbReference type="PROSITE" id="PS01220">
    <property type="entry name" value="PBP"/>
    <property type="match status" value="1"/>
</dbReference>
<accession>A0A7R9R0B5</accession>
<dbReference type="InterPro" id="IPR035810">
    <property type="entry name" value="PEBP_euk"/>
</dbReference>
<protein>
    <recommendedName>
        <fullName evidence="4">Phosphatidylethanolamine-binding protein</fullName>
    </recommendedName>
</protein>
<reference evidence="2" key="1">
    <citation type="submission" date="2020-11" db="EMBL/GenBank/DDBJ databases">
        <authorList>
            <person name="Tran Van P."/>
        </authorList>
    </citation>
    <scope>NUCLEOTIDE SEQUENCE</scope>
</reference>
<dbReference type="InterPro" id="IPR001858">
    <property type="entry name" value="Phosphatidylethanolamine-bd_CS"/>
</dbReference>